<proteinExistence type="predicted"/>
<evidence type="ECO:0000313" key="1">
    <source>
        <dbReference type="EMBL" id="CAN0431728.1"/>
    </source>
</evidence>
<protein>
    <submittedName>
        <fullName evidence="1">Uncharacterized protein</fullName>
    </submittedName>
</protein>
<sequence length="229" mass="25533">MQAVAFKHKRRGSSGNKEAADDPNYENITFTFKNQNQPKGSHSPPNNKGKQPHPPTHTQPLSQGPGRVPAESRPPSDTAQEHHWLPKAMMSLNTVLTLSCMVLLALVLVKNFEVSRELVVLKEVLWKGERKSWVGVGRVGGAKAPLTTPIHTLISISVQRYQEEQKTQWATVKQNITAAKQSLDTIKRSIQDGNLKQRQLATVQNIDEVKKTLQEILNMLKMSKPSPTP</sequence>
<reference evidence="1" key="1">
    <citation type="submission" date="2023-05" db="EMBL/GenBank/DDBJ databases">
        <authorList>
            <consortium name="ELIXIR-Norway"/>
        </authorList>
    </citation>
    <scope>NUCLEOTIDE SEQUENCE</scope>
</reference>
<gene>
    <name evidence="1" type="ORF">MRATA1EN22A_LOCUS18715</name>
</gene>
<evidence type="ECO:0000313" key="2">
    <source>
        <dbReference type="Proteomes" id="UP001162501"/>
    </source>
</evidence>
<dbReference type="Proteomes" id="UP001162501">
    <property type="component" value="Chromosome 3"/>
</dbReference>
<organism evidence="1 2">
    <name type="scientific">Rangifer tarandus platyrhynchus</name>
    <name type="common">Svalbard reindeer</name>
    <dbReference type="NCBI Taxonomy" id="3082113"/>
    <lineage>
        <taxon>Eukaryota</taxon>
        <taxon>Metazoa</taxon>
        <taxon>Chordata</taxon>
        <taxon>Craniata</taxon>
        <taxon>Vertebrata</taxon>
        <taxon>Euteleostomi</taxon>
        <taxon>Mammalia</taxon>
        <taxon>Eutheria</taxon>
        <taxon>Laurasiatheria</taxon>
        <taxon>Artiodactyla</taxon>
        <taxon>Ruminantia</taxon>
        <taxon>Pecora</taxon>
        <taxon>Cervidae</taxon>
        <taxon>Odocoileinae</taxon>
        <taxon>Rangifer</taxon>
    </lineage>
</organism>
<name>A0AC59ZHT1_RANTA</name>
<dbReference type="EMBL" id="OX596087">
    <property type="protein sequence ID" value="CAN0431728.1"/>
    <property type="molecule type" value="Genomic_DNA"/>
</dbReference>
<reference evidence="1" key="2">
    <citation type="submission" date="2025-03" db="EMBL/GenBank/DDBJ databases">
        <authorList>
            <consortium name="ELIXIR-Norway"/>
            <consortium name="Elixir Norway"/>
        </authorList>
    </citation>
    <scope>NUCLEOTIDE SEQUENCE</scope>
</reference>
<accession>A0AC59ZHT1</accession>